<evidence type="ECO:0000313" key="2">
    <source>
        <dbReference type="Proteomes" id="UP000746503"/>
    </source>
</evidence>
<accession>A0ABX1AT53</accession>
<dbReference type="InterPro" id="IPR011009">
    <property type="entry name" value="Kinase-like_dom_sf"/>
</dbReference>
<organism evidence="1 2">
    <name type="scientific">Streptomyces spiramenti</name>
    <dbReference type="NCBI Taxonomy" id="2720606"/>
    <lineage>
        <taxon>Bacteria</taxon>
        <taxon>Bacillati</taxon>
        <taxon>Actinomycetota</taxon>
        <taxon>Actinomycetes</taxon>
        <taxon>Kitasatosporales</taxon>
        <taxon>Streptomycetaceae</taxon>
        <taxon>Streptomyces</taxon>
    </lineage>
</organism>
<dbReference type="EMBL" id="JAAVJB010000154">
    <property type="protein sequence ID" value="NJP67953.1"/>
    <property type="molecule type" value="Genomic_DNA"/>
</dbReference>
<sequence length="304" mass="33178">MTADGPPLELPQRLEEAQKRFAAPWLRRLPELTAQVATDWDVTVERPVTPGGRASLTLLVRGATGEPLTLKLLPSGAAAEHEAEALRVWQGRGAVRVMRGDGARGALLLERARPEVSLRSLPEAKAVLETLSVAHRLWREPGSGHRLPDVSEVTAPQVALLRSAADAEPDLGETVEEALAMRARLLAEGPDETRILHGDLRQGTVLASHSERAQWLAVGPHPLVGERAYDLARPVRDRLHDLVASSGAAAVTRRRVRSLADATEVDAERLRAWAFYRAVEAAVRAVAEGRRRDAEALLEFTTWL</sequence>
<evidence type="ECO:0000313" key="1">
    <source>
        <dbReference type="EMBL" id="NJP67953.1"/>
    </source>
</evidence>
<keyword evidence="2" id="KW-1185">Reference proteome</keyword>
<dbReference type="GO" id="GO:0016301">
    <property type="term" value="F:kinase activity"/>
    <property type="evidence" value="ECO:0007669"/>
    <property type="project" value="UniProtKB-KW"/>
</dbReference>
<name>A0ABX1AT53_9ACTN</name>
<dbReference type="InterPro" id="IPR006748">
    <property type="entry name" value="NH2Glyco/OHUrea_AB-resist_kin"/>
</dbReference>
<keyword evidence="1" id="KW-0808">Transferase</keyword>
<dbReference type="RefSeq" id="WP_167934464.1">
    <property type="nucleotide sequence ID" value="NZ_JAAVJB010000154.1"/>
</dbReference>
<reference evidence="1 2" key="1">
    <citation type="submission" date="2020-03" db="EMBL/GenBank/DDBJ databases">
        <title>Draft genome of Streptomyces sp. ventii, isolated from the Axial Seamount in the Pacific Ocean, and resequencing of the two type strains Streptomyces lonarensis strain NCL 716 and Streptomyces bohaiensis strain 11A07.</title>
        <authorList>
            <person name="Loughran R.M."/>
            <person name="Pfannmuller K.M."/>
            <person name="Wasson B.J."/>
            <person name="Deadmond M.C."/>
            <person name="Paddock B.E."/>
            <person name="Koyack M.J."/>
            <person name="Gallegos D.A."/>
            <person name="Mitchell E.A."/>
            <person name="Ushijima B."/>
            <person name="Saw J.H."/>
            <person name="Mcphail K.L."/>
            <person name="Videau P."/>
        </authorList>
    </citation>
    <scope>NUCLEOTIDE SEQUENCE [LARGE SCALE GENOMIC DNA]</scope>
    <source>
        <strain evidence="2">5675061</strain>
    </source>
</reference>
<comment type="caution">
    <text evidence="1">The sequence shown here is derived from an EMBL/GenBank/DDBJ whole genome shotgun (WGS) entry which is preliminary data.</text>
</comment>
<keyword evidence="1" id="KW-0418">Kinase</keyword>
<dbReference type="Pfam" id="PF04655">
    <property type="entry name" value="APH_6_hur"/>
    <property type="match status" value="1"/>
</dbReference>
<dbReference type="SUPFAM" id="SSF56112">
    <property type="entry name" value="Protein kinase-like (PK-like)"/>
    <property type="match status" value="1"/>
</dbReference>
<protein>
    <submittedName>
        <fullName evidence="1">Kinase</fullName>
    </submittedName>
</protein>
<gene>
    <name evidence="1" type="ORF">HCJ92_17010</name>
</gene>
<dbReference type="Proteomes" id="UP000746503">
    <property type="component" value="Unassembled WGS sequence"/>
</dbReference>
<proteinExistence type="predicted"/>